<gene>
    <name evidence="1" type="ORF">HPG69_002034</name>
</gene>
<evidence type="ECO:0000313" key="1">
    <source>
        <dbReference type="EMBL" id="KAF5925587.1"/>
    </source>
</evidence>
<protein>
    <submittedName>
        <fullName evidence="1">Uncharacterized protein</fullName>
    </submittedName>
</protein>
<evidence type="ECO:0000313" key="2">
    <source>
        <dbReference type="Proteomes" id="UP000551758"/>
    </source>
</evidence>
<keyword evidence="2" id="KW-1185">Reference proteome</keyword>
<accession>A0A7J7FCB0</accession>
<dbReference type="InterPro" id="IPR012677">
    <property type="entry name" value="Nucleotide-bd_a/b_plait_sf"/>
</dbReference>
<dbReference type="CDD" id="cd12291">
    <property type="entry name" value="RRM1_La"/>
    <property type="match status" value="1"/>
</dbReference>
<proteinExistence type="predicted"/>
<reference evidence="1 2" key="1">
    <citation type="journal article" date="2020" name="Mol. Biol. Evol.">
        <title>Interspecific Gene Flow and the Evolution of Specialization in Black and White Rhinoceros.</title>
        <authorList>
            <person name="Moodley Y."/>
            <person name="Westbury M.V."/>
            <person name="Russo I.M."/>
            <person name="Gopalakrishnan S."/>
            <person name="Rakotoarivelo A."/>
            <person name="Olsen R.A."/>
            <person name="Prost S."/>
            <person name="Tunstall T."/>
            <person name="Ryder O.A."/>
            <person name="Dalen L."/>
            <person name="Bruford M.W."/>
        </authorList>
    </citation>
    <scope>NUCLEOTIDE SEQUENCE [LARGE SCALE GENOMIC DNA]</scope>
    <source>
        <strain evidence="1">SBR-YM</strain>
        <tissue evidence="1">Skin</tissue>
    </source>
</reference>
<organism evidence="1 2">
    <name type="scientific">Diceros bicornis minor</name>
    <name type="common">South-central black rhinoceros</name>
    <dbReference type="NCBI Taxonomy" id="77932"/>
    <lineage>
        <taxon>Eukaryota</taxon>
        <taxon>Metazoa</taxon>
        <taxon>Chordata</taxon>
        <taxon>Craniata</taxon>
        <taxon>Vertebrata</taxon>
        <taxon>Euteleostomi</taxon>
        <taxon>Mammalia</taxon>
        <taxon>Eutheria</taxon>
        <taxon>Laurasiatheria</taxon>
        <taxon>Perissodactyla</taxon>
        <taxon>Rhinocerotidae</taxon>
        <taxon>Diceros</taxon>
    </lineage>
</organism>
<dbReference type="AlphaFoldDB" id="A0A7J7FCB0"/>
<comment type="caution">
    <text evidence="1">The sequence shown here is derived from an EMBL/GenBank/DDBJ whole genome shotgun (WGS) entry which is preliminary data.</text>
</comment>
<name>A0A7J7FCB0_DICBM</name>
<dbReference type="Proteomes" id="UP000551758">
    <property type="component" value="Unassembled WGS sequence"/>
</dbReference>
<dbReference type="EMBL" id="JACDTQ010000812">
    <property type="protein sequence ID" value="KAF5925587.1"/>
    <property type="molecule type" value="Genomic_DNA"/>
</dbReference>
<dbReference type="Gene3D" id="3.30.70.330">
    <property type="match status" value="1"/>
</dbReference>
<sequence>MKIKLNAEDFHANLSLINKMFLTTDESIYMKGFPTGATLGDIKERLEDKGQAQNIQMRNTLHKAFKGSIFAVSDFAKKFIETPRPEA</sequence>